<dbReference type="EMBL" id="CP016616">
    <property type="protein sequence ID" value="ANY81527.1"/>
    <property type="molecule type" value="Genomic_DNA"/>
</dbReference>
<name>A0A1B2ENH3_9HYPH</name>
<dbReference type="InterPro" id="IPR016181">
    <property type="entry name" value="Acyl_CoA_acyltransferase"/>
</dbReference>
<dbReference type="KEGG" id="moc:BB934_01410"/>
<dbReference type="GO" id="GO:0003700">
    <property type="term" value="F:DNA-binding transcription factor activity"/>
    <property type="evidence" value="ECO:0007669"/>
    <property type="project" value="InterPro"/>
</dbReference>
<dbReference type="SUPFAM" id="SSF46785">
    <property type="entry name" value="Winged helix' DNA-binding domain"/>
    <property type="match status" value="1"/>
</dbReference>
<evidence type="ECO:0000313" key="4">
    <source>
        <dbReference type="EMBL" id="ANY81527.1"/>
    </source>
</evidence>
<dbReference type="CDD" id="cd04301">
    <property type="entry name" value="NAT_SF"/>
    <property type="match status" value="1"/>
</dbReference>
<dbReference type="GO" id="GO:0008080">
    <property type="term" value="F:N-acetyltransferase activity"/>
    <property type="evidence" value="ECO:0007669"/>
    <property type="project" value="InterPro"/>
</dbReference>
<gene>
    <name evidence="4" type="ORF">BB934_01410</name>
</gene>
<dbReference type="SUPFAM" id="SSF55729">
    <property type="entry name" value="Acyl-CoA N-acyltransferases (Nat)"/>
    <property type="match status" value="1"/>
</dbReference>
<evidence type="ECO:0000259" key="3">
    <source>
        <dbReference type="PROSITE" id="PS51186"/>
    </source>
</evidence>
<dbReference type="Pfam" id="PF13508">
    <property type="entry name" value="Acetyltransf_7"/>
    <property type="match status" value="1"/>
</dbReference>
<feature type="domain" description="HTH marR-type" evidence="2">
    <location>
        <begin position="6"/>
        <end position="141"/>
    </location>
</feature>
<sequence>MPQLPTDDEIEQVRRFNRFYTRQIGLLSEGLLESEFSLTEARVLYELAHRGPVIAADLGRDLGLDAGYLSRLLKRFSTRGLIERMALEGDRRQALLLLTDAGHEAFAPLNQASAAQVASMLSDLSIGERRKLMRAMQIVQNLIGDTPEPAIPYILRSHQIGDIGWIARRQGLLYAQEYGWDETFEALVAEIAAAFVKNFDPQWERCWIAEREGEVVGSVFIVHHSDEIAKLRLLYVEPSARGLGIGGRLVDECIAFARAKSYRTLTLWTNDVLVAARKIYQAAGFRLVKEEAHRSFGKDLIGQTWDLDL</sequence>
<dbReference type="AlphaFoldDB" id="A0A1B2ENH3"/>
<dbReference type="Gene3D" id="3.40.630.30">
    <property type="match status" value="1"/>
</dbReference>
<dbReference type="PANTHER" id="PTHR13947">
    <property type="entry name" value="GNAT FAMILY N-ACETYLTRANSFERASE"/>
    <property type="match status" value="1"/>
</dbReference>
<dbReference type="InterPro" id="IPR036390">
    <property type="entry name" value="WH_DNA-bd_sf"/>
</dbReference>
<protein>
    <submittedName>
        <fullName evidence="4">MarR family transcriptional regulator</fullName>
    </submittedName>
</protein>
<organism evidence="4">
    <name type="scientific">Microvirga ossetica</name>
    <dbReference type="NCBI Taxonomy" id="1882682"/>
    <lineage>
        <taxon>Bacteria</taxon>
        <taxon>Pseudomonadati</taxon>
        <taxon>Pseudomonadota</taxon>
        <taxon>Alphaproteobacteria</taxon>
        <taxon>Hyphomicrobiales</taxon>
        <taxon>Methylobacteriaceae</taxon>
        <taxon>Microvirga</taxon>
    </lineage>
</organism>
<dbReference type="Pfam" id="PF12802">
    <property type="entry name" value="MarR_2"/>
    <property type="match status" value="1"/>
</dbReference>
<dbReference type="SMART" id="SM00347">
    <property type="entry name" value="HTH_MARR"/>
    <property type="match status" value="1"/>
</dbReference>
<dbReference type="PROSITE" id="PS51186">
    <property type="entry name" value="GNAT"/>
    <property type="match status" value="1"/>
</dbReference>
<reference evidence="4" key="1">
    <citation type="submission" date="2016-07" db="EMBL/GenBank/DDBJ databases">
        <title>Microvirga ossetica sp. nov. a new species of rhizobia isolated from root nodules of the legume species Vicia alpestris Steven originated from North Ossetia region in the Caucasus.</title>
        <authorList>
            <person name="Safronova V.I."/>
            <person name="Kuznetsova I.G."/>
            <person name="Sazanova A.L."/>
            <person name="Belimov A."/>
            <person name="Andronov E."/>
            <person name="Osledkin Y.S."/>
            <person name="Onishchuk O.P."/>
            <person name="Kurchak O.N."/>
            <person name="Shaposhnikov A.I."/>
            <person name="Willems A."/>
            <person name="Tikhonovich I.A."/>
        </authorList>
    </citation>
    <scope>NUCLEOTIDE SEQUENCE [LARGE SCALE GENOMIC DNA]</scope>
    <source>
        <strain evidence="4">V5/3M</strain>
    </source>
</reference>
<feature type="domain" description="N-acetyltransferase" evidence="3">
    <location>
        <begin position="166"/>
        <end position="309"/>
    </location>
</feature>
<proteinExistence type="predicted"/>
<dbReference type="InterPro" id="IPR036388">
    <property type="entry name" value="WH-like_DNA-bd_sf"/>
</dbReference>
<dbReference type="InterPro" id="IPR000182">
    <property type="entry name" value="GNAT_dom"/>
</dbReference>
<evidence type="ECO:0000259" key="2">
    <source>
        <dbReference type="PROSITE" id="PS50995"/>
    </source>
</evidence>
<accession>A0A1B2ENH3</accession>
<dbReference type="PANTHER" id="PTHR13947:SF37">
    <property type="entry name" value="LD18367P"/>
    <property type="match status" value="1"/>
</dbReference>
<keyword evidence="1" id="KW-0808">Transferase</keyword>
<dbReference type="InterPro" id="IPR050769">
    <property type="entry name" value="NAT_camello-type"/>
</dbReference>
<dbReference type="InterPro" id="IPR000835">
    <property type="entry name" value="HTH_MarR-typ"/>
</dbReference>
<dbReference type="PROSITE" id="PS50995">
    <property type="entry name" value="HTH_MARR_2"/>
    <property type="match status" value="1"/>
</dbReference>
<dbReference type="Gene3D" id="1.10.10.10">
    <property type="entry name" value="Winged helix-like DNA-binding domain superfamily/Winged helix DNA-binding domain"/>
    <property type="match status" value="1"/>
</dbReference>
<evidence type="ECO:0000256" key="1">
    <source>
        <dbReference type="ARBA" id="ARBA00022679"/>
    </source>
</evidence>